<gene>
    <name evidence="1" type="ORF">NDU88_002743</name>
</gene>
<organism evidence="1 2">
    <name type="scientific">Pleurodeles waltl</name>
    <name type="common">Iberian ribbed newt</name>
    <dbReference type="NCBI Taxonomy" id="8319"/>
    <lineage>
        <taxon>Eukaryota</taxon>
        <taxon>Metazoa</taxon>
        <taxon>Chordata</taxon>
        <taxon>Craniata</taxon>
        <taxon>Vertebrata</taxon>
        <taxon>Euteleostomi</taxon>
        <taxon>Amphibia</taxon>
        <taxon>Batrachia</taxon>
        <taxon>Caudata</taxon>
        <taxon>Salamandroidea</taxon>
        <taxon>Salamandridae</taxon>
        <taxon>Pleurodelinae</taxon>
        <taxon>Pleurodeles</taxon>
    </lineage>
</organism>
<protein>
    <submittedName>
        <fullName evidence="1">Uncharacterized protein</fullName>
    </submittedName>
</protein>
<reference evidence="1" key="1">
    <citation type="journal article" date="2022" name="bioRxiv">
        <title>Sequencing and chromosome-scale assembly of the giantPleurodeles waltlgenome.</title>
        <authorList>
            <person name="Brown T."/>
            <person name="Elewa A."/>
            <person name="Iarovenko S."/>
            <person name="Subramanian E."/>
            <person name="Araus A.J."/>
            <person name="Petzold A."/>
            <person name="Susuki M."/>
            <person name="Suzuki K.-i.T."/>
            <person name="Hayashi T."/>
            <person name="Toyoda A."/>
            <person name="Oliveira C."/>
            <person name="Osipova E."/>
            <person name="Leigh N.D."/>
            <person name="Simon A."/>
            <person name="Yun M.H."/>
        </authorList>
    </citation>
    <scope>NUCLEOTIDE SEQUENCE</scope>
    <source>
        <strain evidence="1">20211129_DDA</strain>
        <tissue evidence="1">Liver</tissue>
    </source>
</reference>
<comment type="caution">
    <text evidence="1">The sequence shown here is derived from an EMBL/GenBank/DDBJ whole genome shotgun (WGS) entry which is preliminary data.</text>
</comment>
<sequence length="131" mass="14057">MCASQLHLLSAWEGAREASSIRVCVCGIGRQLVLGQRAGDFPNPAPGNEASGGRSVSHFHSLQTALYCRHRSPMSLFHPAVIPVPRAALNHVFRISKLPDQSLDKCGALAEIMHSYDIAQTGDPKPSSSVL</sequence>
<name>A0AAV7LDB8_PLEWA</name>
<evidence type="ECO:0000313" key="1">
    <source>
        <dbReference type="EMBL" id="KAJ1089592.1"/>
    </source>
</evidence>
<accession>A0AAV7LDB8</accession>
<dbReference type="AlphaFoldDB" id="A0AAV7LDB8"/>
<dbReference type="EMBL" id="JANPWB010000015">
    <property type="protein sequence ID" value="KAJ1089592.1"/>
    <property type="molecule type" value="Genomic_DNA"/>
</dbReference>
<keyword evidence="2" id="KW-1185">Reference proteome</keyword>
<evidence type="ECO:0000313" key="2">
    <source>
        <dbReference type="Proteomes" id="UP001066276"/>
    </source>
</evidence>
<proteinExistence type="predicted"/>
<dbReference type="Proteomes" id="UP001066276">
    <property type="component" value="Chromosome 11"/>
</dbReference>